<gene>
    <name evidence="1" type="ORF">QAD02_017601</name>
</gene>
<protein>
    <submittedName>
        <fullName evidence="1">Uncharacterized protein</fullName>
    </submittedName>
</protein>
<reference evidence="1" key="1">
    <citation type="submission" date="2023-04" db="EMBL/GenBank/DDBJ databases">
        <title>A chromosome-level genome assembly of the parasitoid wasp Eretmocerus hayati.</title>
        <authorList>
            <person name="Zhong Y."/>
            <person name="Liu S."/>
            <person name="Liu Y."/>
        </authorList>
    </citation>
    <scope>NUCLEOTIDE SEQUENCE</scope>
    <source>
        <strain evidence="1">ZJU_SS_LIU_2023</strain>
    </source>
</reference>
<dbReference type="EMBL" id="CM056741">
    <property type="protein sequence ID" value="KAJ8681809.1"/>
    <property type="molecule type" value="Genomic_DNA"/>
</dbReference>
<sequence length="1012" mass="116364">MSFRFRYDCTFRTQNLSIPACEDYNKLRKAIRCKDINLVTHLVESGVHTNGKHENNFELTPLHLAVISRCPEIVKVLLDNGAQVNDHDANWDSPLTLAAKTGDTVIIDLLLSYDVQQFMNRVDYLSHLHIACMRNNLDVVKRLVFNDNGEGINFCVAEESPFWAGFTPLHFAVYYGSTETVEFLLKCGVDMMAKDSKKLTPLHWADLRRNEVIIDILLEAHKNEFKNPRGSNGLTHYHIACTRNNPSVVEHFLKLRTDIDLEVRSSNTHRWRSWKPIQLAMYYECPEVIETLLKFKADYKINMVLTWLPDLLEWAFVIKNYTIYDLFVKYAMEPNASQARATNLESFLDFHYACINNDVKEIQKCLANGPALAFIDINKPLWNSYTPLHLATKYNALDATKLLLANGANVMVQNSQKETPLHVAFAKNHREILKCIIKGFPKLMENKVDDVGLSFLHILCTTDEDEIIEDLLRKGADVNIRVNSDSAFWANFTPMHFACKFKQRYIIELLLKYGATIFLKNESISDHFSLVFEEYHNQFFLTDVEELLLKNLLSIFSSQATEMKYSNDCRITPLHLLCMTEGNSESLKRYLVSHQNQINQPIEMPQSRRYNKCTPLHLAMRHRNFMCVQLMIEAGADILAINGAGETPLESTYSTLISFRISDAQVRHLFSSLFSPNELLKPSHFFIACITGAFEFVSQMLNSIDDQELKNRFLNCCNDLNQTPLHYLASSVCSSDSDSSSREQMMQLLLNHGANVNAKDYLLSTPLHCANREEIVLLLIEHKADVDAQDLHGETPLHKICKNLDSNEKSRALLRLLESGADINIEDKEGLTCLMKIEISDGDWSEMREPVIPMLEYVTKLRLIDFDISEENEDFFFQIILGMCEDIFDYDKFEELCDSELERMKLKPIDRYTTVYDILFKSLNDMAVYCENEVLQSIVGSATNDFPIYRFLVHLQMKKGKIRKPLLENSQTSLTLLFKKSLPKACLEMILHHLSNNDLENIVTSVSRSKKH</sequence>
<keyword evidence="2" id="KW-1185">Reference proteome</keyword>
<accession>A0ACC2PES4</accession>
<proteinExistence type="predicted"/>
<organism evidence="1 2">
    <name type="scientific">Eretmocerus hayati</name>
    <dbReference type="NCBI Taxonomy" id="131215"/>
    <lineage>
        <taxon>Eukaryota</taxon>
        <taxon>Metazoa</taxon>
        <taxon>Ecdysozoa</taxon>
        <taxon>Arthropoda</taxon>
        <taxon>Hexapoda</taxon>
        <taxon>Insecta</taxon>
        <taxon>Pterygota</taxon>
        <taxon>Neoptera</taxon>
        <taxon>Endopterygota</taxon>
        <taxon>Hymenoptera</taxon>
        <taxon>Apocrita</taxon>
        <taxon>Proctotrupomorpha</taxon>
        <taxon>Chalcidoidea</taxon>
        <taxon>Aphelinidae</taxon>
        <taxon>Aphelininae</taxon>
        <taxon>Eretmocerus</taxon>
    </lineage>
</organism>
<comment type="caution">
    <text evidence="1">The sequence shown here is derived from an EMBL/GenBank/DDBJ whole genome shotgun (WGS) entry which is preliminary data.</text>
</comment>
<name>A0ACC2PES4_9HYME</name>
<dbReference type="Proteomes" id="UP001239111">
    <property type="component" value="Chromosome 1"/>
</dbReference>
<evidence type="ECO:0000313" key="2">
    <source>
        <dbReference type="Proteomes" id="UP001239111"/>
    </source>
</evidence>
<evidence type="ECO:0000313" key="1">
    <source>
        <dbReference type="EMBL" id="KAJ8681809.1"/>
    </source>
</evidence>